<dbReference type="PANTHER" id="PTHR48106">
    <property type="entry name" value="QUINONE OXIDOREDUCTASE PIG3-RELATED"/>
    <property type="match status" value="1"/>
</dbReference>
<dbReference type="SUPFAM" id="SSF51735">
    <property type="entry name" value="NAD(P)-binding Rossmann-fold domains"/>
    <property type="match status" value="1"/>
</dbReference>
<dbReference type="InterPro" id="IPR013149">
    <property type="entry name" value="ADH-like_C"/>
</dbReference>
<organism evidence="4 5">
    <name type="scientific">Marinomonas aquiplantarum</name>
    <dbReference type="NCBI Taxonomy" id="491951"/>
    <lineage>
        <taxon>Bacteria</taxon>
        <taxon>Pseudomonadati</taxon>
        <taxon>Pseudomonadota</taxon>
        <taxon>Gammaproteobacteria</taxon>
        <taxon>Oceanospirillales</taxon>
        <taxon>Oceanospirillaceae</taxon>
        <taxon>Marinomonas</taxon>
    </lineage>
</organism>
<dbReference type="GO" id="GO:0016651">
    <property type="term" value="F:oxidoreductase activity, acting on NAD(P)H"/>
    <property type="evidence" value="ECO:0007669"/>
    <property type="project" value="TreeGrafter"/>
</dbReference>
<dbReference type="GO" id="GO:0070402">
    <property type="term" value="F:NADPH binding"/>
    <property type="evidence" value="ECO:0007669"/>
    <property type="project" value="TreeGrafter"/>
</dbReference>
<dbReference type="PANTHER" id="PTHR48106:SF18">
    <property type="entry name" value="QUINONE OXIDOREDUCTASE PIG3"/>
    <property type="match status" value="1"/>
</dbReference>
<dbReference type="CDD" id="cd08274">
    <property type="entry name" value="MDR9"/>
    <property type="match status" value="1"/>
</dbReference>
<accession>A0A366CW75</accession>
<evidence type="ECO:0000256" key="2">
    <source>
        <dbReference type="ARBA" id="ARBA00023002"/>
    </source>
</evidence>
<proteinExistence type="predicted"/>
<dbReference type="Gene3D" id="3.90.180.10">
    <property type="entry name" value="Medium-chain alcohol dehydrogenases, catalytic domain"/>
    <property type="match status" value="1"/>
</dbReference>
<dbReference type="AlphaFoldDB" id="A0A366CW75"/>
<dbReference type="EMBL" id="QNRF01000007">
    <property type="protein sequence ID" value="RBO81875.1"/>
    <property type="molecule type" value="Genomic_DNA"/>
</dbReference>
<comment type="caution">
    <text evidence="4">The sequence shown here is derived from an EMBL/GenBank/DDBJ whole genome shotgun (WGS) entry which is preliminary data.</text>
</comment>
<keyword evidence="1" id="KW-0521">NADP</keyword>
<evidence type="ECO:0000313" key="5">
    <source>
        <dbReference type="Proteomes" id="UP000252086"/>
    </source>
</evidence>
<gene>
    <name evidence="4" type="ORF">DFP76_10718</name>
</gene>
<dbReference type="InterPro" id="IPR036291">
    <property type="entry name" value="NAD(P)-bd_dom_sf"/>
</dbReference>
<reference evidence="4 5" key="1">
    <citation type="submission" date="2018-06" db="EMBL/GenBank/DDBJ databases">
        <title>Genomic Encyclopedia of Type Strains, Phase III (KMG-III): the genomes of soil and plant-associated and newly described type strains.</title>
        <authorList>
            <person name="Whitman W."/>
        </authorList>
    </citation>
    <scope>NUCLEOTIDE SEQUENCE [LARGE SCALE GENOMIC DNA]</scope>
    <source>
        <strain evidence="4 5">CECT 7732</strain>
    </source>
</reference>
<feature type="domain" description="Enoyl reductase (ER)" evidence="3">
    <location>
        <begin position="16"/>
        <end position="345"/>
    </location>
</feature>
<evidence type="ECO:0000313" key="4">
    <source>
        <dbReference type="EMBL" id="RBO81875.1"/>
    </source>
</evidence>
<dbReference type="SUPFAM" id="SSF50129">
    <property type="entry name" value="GroES-like"/>
    <property type="match status" value="1"/>
</dbReference>
<dbReference type="Proteomes" id="UP000252086">
    <property type="component" value="Unassembled WGS sequence"/>
</dbReference>
<evidence type="ECO:0000256" key="1">
    <source>
        <dbReference type="ARBA" id="ARBA00022857"/>
    </source>
</evidence>
<dbReference type="InterPro" id="IPR013154">
    <property type="entry name" value="ADH-like_N"/>
</dbReference>
<dbReference type="Pfam" id="PF00107">
    <property type="entry name" value="ADH_zinc_N"/>
    <property type="match status" value="1"/>
</dbReference>
<dbReference type="SMART" id="SM00829">
    <property type="entry name" value="PKS_ER"/>
    <property type="match status" value="1"/>
</dbReference>
<dbReference type="Gene3D" id="3.40.50.720">
    <property type="entry name" value="NAD(P)-binding Rossmann-like Domain"/>
    <property type="match status" value="1"/>
</dbReference>
<dbReference type="InterPro" id="IPR011032">
    <property type="entry name" value="GroES-like_sf"/>
</dbReference>
<protein>
    <submittedName>
        <fullName evidence="4">NADPH:quinone reductase-like Zn-dependent oxidoreductase</fullName>
    </submittedName>
</protein>
<dbReference type="InterPro" id="IPR020843">
    <property type="entry name" value="ER"/>
</dbReference>
<sequence>MTLPTKMKGVQLIGHGDLDMLQYKEDITVPTPLAHQVLIKVAAAGVNNTDLNTRIGWYSKGDNNSDDAGWAGNALKLPLIQGADVCGYIVAVGDKVDAARIGERVLIEPSFHNWNGETQTSPWYFGSECNGGFAQYTVIDAQYAHVLNSSMSDQELASFPCSYSTAENMLTRSQVNAQDTVLITGASGGVGSAAVQLAKLRGAKVIAVTSPNKQQALLDLGADQVVARGDDLVASLGENSVSLVVDLVAGSQWPQFLQILKPGSRYVVSGAIDGPLVELDVRTLYLKDLSFFGCTTLQAGVFSNLVGYINDNKIRPLLAQTFPLRDIKAAQQAFASKQHIGKIVLEVPQD</sequence>
<name>A0A366CW75_9GAMM</name>
<dbReference type="RefSeq" id="WP_113875077.1">
    <property type="nucleotide sequence ID" value="NZ_QNRF01000007.1"/>
</dbReference>
<keyword evidence="2" id="KW-0560">Oxidoreductase</keyword>
<keyword evidence="5" id="KW-1185">Reference proteome</keyword>
<dbReference type="OrthoDB" id="9788224at2"/>
<evidence type="ECO:0000259" key="3">
    <source>
        <dbReference type="SMART" id="SM00829"/>
    </source>
</evidence>
<dbReference type="Pfam" id="PF08240">
    <property type="entry name" value="ADH_N"/>
    <property type="match status" value="1"/>
</dbReference>